<dbReference type="GO" id="GO:0004632">
    <property type="term" value="F:phosphopantothenate--cysteine ligase activity"/>
    <property type="evidence" value="ECO:0007669"/>
    <property type="project" value="UniProtKB-EC"/>
</dbReference>
<sequence length="403" mass="43986">MSVLSGKKILLGISGGIAAYKTANLVRLLIKAGAQVQVVMSPASLHFVTPLTLATLSKNPVYSTFYDEEEGNGEWNNHVELGLWADFMLIAPATANTLAKMANGNCDNLLIATYLSAKCPVYFAPAMDLDMYKHQSTLDSFHKLKMFGNIMIPAESGELASGLVGEGRMAEPENIVAFLEDDLASKLPLRGKKVLITAGPTYEAIDPVRFIGNHSSGKMGFDIANEAANKGAEVILVSGPTHLNVKNSSIQLVRVTSAEEMYNACHKYYDNVDVAIAAAAVADYRPKNVANQKIKKNEVTFTIELEKTKDILASLGAIKKKQFLIGFALETENEIEHAKQKIQKKNLDLIVLNSLNDKGAGFGQPTNKVTFISKDFTIEPKELKSKEEVAQDIINKIIQFYNA</sequence>
<comment type="cofactor">
    <cofactor evidence="3">
        <name>FMN</name>
        <dbReference type="ChEBI" id="CHEBI:58210"/>
    </cofactor>
    <text evidence="3">Binds 1 FMN per subunit.</text>
</comment>
<evidence type="ECO:0000313" key="7">
    <source>
        <dbReference type="EMBL" id="MCL9770113.1"/>
    </source>
</evidence>
<comment type="pathway">
    <text evidence="3 4">Cofactor biosynthesis; coenzyme A biosynthesis; CoA from (R)-pantothenate: step 2/5.</text>
</comment>
<comment type="caution">
    <text evidence="7">The sequence shown here is derived from an EMBL/GenBank/DDBJ whole genome shotgun (WGS) entry which is preliminary data.</text>
</comment>
<evidence type="ECO:0000256" key="4">
    <source>
        <dbReference type="RuleBase" id="RU364078"/>
    </source>
</evidence>
<dbReference type="EC" id="4.1.1.36" evidence="3"/>
<evidence type="ECO:0000259" key="6">
    <source>
        <dbReference type="Pfam" id="PF04127"/>
    </source>
</evidence>
<keyword evidence="3" id="KW-0511">Multifunctional enzyme</keyword>
<dbReference type="Pfam" id="PF02441">
    <property type="entry name" value="Flavoprotein"/>
    <property type="match status" value="1"/>
</dbReference>
<keyword evidence="1 3" id="KW-0210">Decarboxylase</keyword>
<feature type="region of interest" description="Phosphopantothenate--cysteine ligase" evidence="3">
    <location>
        <begin position="194"/>
        <end position="403"/>
    </location>
</feature>
<feature type="binding site" evidence="3">
    <location>
        <position position="327"/>
    </location>
    <ligand>
        <name>CTP</name>
        <dbReference type="ChEBI" id="CHEBI:37563"/>
    </ligand>
</feature>
<evidence type="ECO:0000259" key="5">
    <source>
        <dbReference type="Pfam" id="PF02441"/>
    </source>
</evidence>
<comment type="similarity">
    <text evidence="3 4">In the C-terminal section; belongs to the PPC synthetase family.</text>
</comment>
<gene>
    <name evidence="3 7" type="primary">coaBC</name>
    <name evidence="7" type="ORF">NAT47_06770</name>
</gene>
<evidence type="ECO:0000313" key="8">
    <source>
        <dbReference type="Proteomes" id="UP001203342"/>
    </source>
</evidence>
<proteinExistence type="inferred from homology"/>
<dbReference type="GO" id="GO:0004633">
    <property type="term" value="F:phosphopantothenoylcysteine decarboxylase activity"/>
    <property type="evidence" value="ECO:0007669"/>
    <property type="project" value="UniProtKB-EC"/>
</dbReference>
<feature type="domain" description="Flavoprotein" evidence="5">
    <location>
        <begin position="7"/>
        <end position="181"/>
    </location>
</feature>
<keyword evidence="2 3" id="KW-0456">Lyase</keyword>
<feature type="domain" description="DNA/pantothenate metabolism flavoprotein C-terminal" evidence="6">
    <location>
        <begin position="189"/>
        <end position="399"/>
    </location>
</feature>
<dbReference type="InterPro" id="IPR007085">
    <property type="entry name" value="DNA/pantothenate-metab_flavo_C"/>
</dbReference>
<dbReference type="PANTHER" id="PTHR14359:SF6">
    <property type="entry name" value="PHOSPHOPANTOTHENOYLCYSTEINE DECARBOXYLASE"/>
    <property type="match status" value="1"/>
</dbReference>
<dbReference type="InterPro" id="IPR005252">
    <property type="entry name" value="CoaBC"/>
</dbReference>
<feature type="binding site" evidence="3">
    <location>
        <position position="293"/>
    </location>
    <ligand>
        <name>CTP</name>
        <dbReference type="ChEBI" id="CHEBI:37563"/>
    </ligand>
</feature>
<dbReference type="Proteomes" id="UP001203342">
    <property type="component" value="Unassembled WGS sequence"/>
</dbReference>
<dbReference type="SUPFAM" id="SSF52507">
    <property type="entry name" value="Homo-oligomeric flavin-containing Cys decarboxylases, HFCD"/>
    <property type="match status" value="1"/>
</dbReference>
<comment type="catalytic activity">
    <reaction evidence="3 4">
        <text>(R)-4'-phosphopantothenate + L-cysteine + CTP = N-[(R)-4-phosphopantothenoyl]-L-cysteine + CMP + diphosphate + H(+)</text>
        <dbReference type="Rhea" id="RHEA:19397"/>
        <dbReference type="ChEBI" id="CHEBI:10986"/>
        <dbReference type="ChEBI" id="CHEBI:15378"/>
        <dbReference type="ChEBI" id="CHEBI:33019"/>
        <dbReference type="ChEBI" id="CHEBI:35235"/>
        <dbReference type="ChEBI" id="CHEBI:37563"/>
        <dbReference type="ChEBI" id="CHEBI:59458"/>
        <dbReference type="ChEBI" id="CHEBI:60377"/>
        <dbReference type="EC" id="6.3.2.5"/>
    </reaction>
</comment>
<keyword evidence="3 4" id="KW-0285">Flavoprotein</keyword>
<evidence type="ECO:0000256" key="1">
    <source>
        <dbReference type="ARBA" id="ARBA00022793"/>
    </source>
</evidence>
<comment type="pathway">
    <text evidence="3 4">Cofactor biosynthesis; coenzyme A biosynthesis; CoA from (R)-pantothenate: step 3/5.</text>
</comment>
<feature type="region of interest" description="Phosphopantothenoylcysteine decarboxylase" evidence="3">
    <location>
        <begin position="1"/>
        <end position="193"/>
    </location>
</feature>
<dbReference type="Gene3D" id="3.40.50.1950">
    <property type="entry name" value="Flavin prenyltransferase-like"/>
    <property type="match status" value="1"/>
</dbReference>
<comment type="catalytic activity">
    <reaction evidence="3 4">
        <text>N-[(R)-4-phosphopantothenoyl]-L-cysteine + H(+) = (R)-4'-phosphopantetheine + CO2</text>
        <dbReference type="Rhea" id="RHEA:16793"/>
        <dbReference type="ChEBI" id="CHEBI:15378"/>
        <dbReference type="ChEBI" id="CHEBI:16526"/>
        <dbReference type="ChEBI" id="CHEBI:59458"/>
        <dbReference type="ChEBI" id="CHEBI:61723"/>
        <dbReference type="EC" id="4.1.1.36"/>
    </reaction>
</comment>
<dbReference type="HAMAP" id="MF_02225">
    <property type="entry name" value="CoaBC"/>
    <property type="match status" value="1"/>
</dbReference>
<dbReference type="EMBL" id="JAMLJN010000004">
    <property type="protein sequence ID" value="MCL9770113.1"/>
    <property type="molecule type" value="Genomic_DNA"/>
</dbReference>
<dbReference type="NCBIfam" id="TIGR00521">
    <property type="entry name" value="coaBC_dfp"/>
    <property type="match status" value="1"/>
</dbReference>
<dbReference type="EC" id="6.3.2.5" evidence="3"/>
<keyword evidence="3 4" id="KW-0436">Ligase</keyword>
<comment type="similarity">
    <text evidence="3 4">In the N-terminal section; belongs to the HFCD (homo-oligomeric flavin containing Cys decarboxylase) superfamily.</text>
</comment>
<keyword evidence="3" id="KW-0460">Magnesium</keyword>
<dbReference type="Gene3D" id="3.40.50.10300">
    <property type="entry name" value="CoaB-like"/>
    <property type="match status" value="1"/>
</dbReference>
<dbReference type="InterPro" id="IPR003382">
    <property type="entry name" value="Flavoprotein"/>
</dbReference>
<evidence type="ECO:0000256" key="3">
    <source>
        <dbReference type="HAMAP-Rule" id="MF_02225"/>
    </source>
</evidence>
<keyword evidence="3" id="KW-0479">Metal-binding</keyword>
<keyword evidence="3 4" id="KW-0288">FMN</keyword>
<reference evidence="7 8" key="1">
    <citation type="submission" date="2022-05" db="EMBL/GenBank/DDBJ databases">
        <title>Flavobacterium sp., isolated from activated sludge.</title>
        <authorList>
            <person name="Ran Q."/>
        </authorList>
    </citation>
    <scope>NUCLEOTIDE SEQUENCE [LARGE SCALE GENOMIC DNA]</scope>
    <source>
        <strain evidence="7 8">HXWNR69</strain>
    </source>
</reference>
<dbReference type="RefSeq" id="WP_250581587.1">
    <property type="nucleotide sequence ID" value="NZ_JAMLJN010000004.1"/>
</dbReference>
<comment type="function">
    <text evidence="4">Catalyzes two steps in the biosynthesis of coenzyme A. In the first step cysteine is conjugated to 4'-phosphopantothenate to form 4-phosphopantothenoylcysteine, in the latter compound is decarboxylated to form 4'-phosphopantotheine.</text>
</comment>
<feature type="binding site" evidence="3">
    <location>
        <position position="283"/>
    </location>
    <ligand>
        <name>CTP</name>
        <dbReference type="ChEBI" id="CHEBI:37563"/>
    </ligand>
</feature>
<comment type="caution">
    <text evidence="3">Lacks conserved residue(s) required for the propagation of feature annotation.</text>
</comment>
<protein>
    <recommendedName>
        <fullName evidence="3">Coenzyme A biosynthesis bifunctional protein CoaBC</fullName>
    </recommendedName>
    <alternativeName>
        <fullName evidence="3">DNA/pantothenate metabolism flavoprotein</fullName>
    </alternativeName>
    <alternativeName>
        <fullName evidence="3">Phosphopantothenoylcysteine synthetase/decarboxylase</fullName>
        <shortName evidence="3">PPCS-PPCDC</shortName>
    </alternativeName>
    <domain>
        <recommendedName>
            <fullName evidence="3">Phosphopantothenoylcysteine decarboxylase</fullName>
            <shortName evidence="3">PPC decarboxylase</shortName>
            <shortName evidence="3">PPC-DC</shortName>
            <ecNumber evidence="3">4.1.1.36</ecNumber>
        </recommendedName>
        <alternativeName>
            <fullName evidence="3">CoaC</fullName>
        </alternativeName>
    </domain>
    <domain>
        <recommendedName>
            <fullName evidence="3">Phosphopantothenate--cysteine ligase</fullName>
            <ecNumber evidence="3">6.3.2.5</ecNumber>
        </recommendedName>
        <alternativeName>
            <fullName evidence="3">CoaB</fullName>
        </alternativeName>
        <alternativeName>
            <fullName evidence="3">Phosphopantothenoylcysteine synthetase</fullName>
            <shortName evidence="3">PPC synthetase</shortName>
            <shortName evidence="3">PPC-S</shortName>
        </alternativeName>
    </domain>
</protein>
<accession>A0ABT0TGM7</accession>
<evidence type="ECO:0000256" key="2">
    <source>
        <dbReference type="ARBA" id="ARBA00023239"/>
    </source>
</evidence>
<dbReference type="InterPro" id="IPR035929">
    <property type="entry name" value="CoaB-like_sf"/>
</dbReference>
<dbReference type="InterPro" id="IPR036551">
    <property type="entry name" value="Flavin_trans-like"/>
</dbReference>
<comment type="function">
    <text evidence="3">Catalyzes two sequential steps in the biosynthesis of coenzyme A. In the first step cysteine is conjugated to 4'-phosphopantothenate to form 4-phosphopantothenoylcysteine. In the second step the latter compound is decarboxylated to form 4'-phosphopantotheine.</text>
</comment>
<dbReference type="Pfam" id="PF04127">
    <property type="entry name" value="DFP"/>
    <property type="match status" value="1"/>
</dbReference>
<comment type="cofactor">
    <cofactor evidence="3">
        <name>Mg(2+)</name>
        <dbReference type="ChEBI" id="CHEBI:18420"/>
    </cofactor>
</comment>
<feature type="binding site" evidence="3">
    <location>
        <position position="345"/>
    </location>
    <ligand>
        <name>CTP</name>
        <dbReference type="ChEBI" id="CHEBI:37563"/>
    </ligand>
</feature>
<feature type="binding site" evidence="3">
    <location>
        <position position="341"/>
    </location>
    <ligand>
        <name>CTP</name>
        <dbReference type="ChEBI" id="CHEBI:37563"/>
    </ligand>
</feature>
<dbReference type="PANTHER" id="PTHR14359">
    <property type="entry name" value="HOMO-OLIGOMERIC FLAVIN CONTAINING CYS DECARBOXYLASE FAMILY"/>
    <property type="match status" value="1"/>
</dbReference>
<name>A0ABT0TGM7_9FLAO</name>
<keyword evidence="8" id="KW-1185">Reference proteome</keyword>
<organism evidence="7 8">
    <name type="scientific">Flavobacterium fragile</name>
    <dbReference type="NCBI Taxonomy" id="2949085"/>
    <lineage>
        <taxon>Bacteria</taxon>
        <taxon>Pseudomonadati</taxon>
        <taxon>Bacteroidota</taxon>
        <taxon>Flavobacteriia</taxon>
        <taxon>Flavobacteriales</taxon>
        <taxon>Flavobacteriaceae</taxon>
        <taxon>Flavobacterium</taxon>
    </lineage>
</organism>
<dbReference type="SUPFAM" id="SSF102645">
    <property type="entry name" value="CoaB-like"/>
    <property type="match status" value="1"/>
</dbReference>